<accession>A0ACC3BA55</accession>
<dbReference type="Proteomes" id="UP001177260">
    <property type="component" value="Unassembled WGS sequence"/>
</dbReference>
<sequence length="419" mass="45540">MFVFRRDDLPADPEFPAQLDKLGYFINDKDQIRKISDPEQEFQFKINKNPRWNERQREVMNTCIRDIVLSRLRALGLATLKLPLLSTPGDPHVPVLVSSNLSTASRVIVVLGEPVQDLAIWAYRSIGTEGIDIGSAVRFACAVLHSDHTSRPGTGTNGTASSQTVPNHSDTALVLANTGQLIWHCGSQSPMTLQSWLALPRTSAVDTPLTMTHRNKIPKNGDWQEHINCVFDEILAPGSRIVRADAQIQIVGIADGGLGAIRYLADRWETWHTRINSICLTNPLHLTHLELSTNADIDVNVGVDSTTAAPISPTSLFPASSSFASFIATRCRAYVLSEEPLGLPVPGAAEHGCNCFSSGEALNVECIFPRACDAMLSWLGMTYREPGFCESAYEVVEFDGEDGELSAGGGVEVVSTGLA</sequence>
<dbReference type="EMBL" id="JAOPJF010000012">
    <property type="protein sequence ID" value="KAK1147410.1"/>
    <property type="molecule type" value="Genomic_DNA"/>
</dbReference>
<keyword evidence="2" id="KW-1185">Reference proteome</keyword>
<evidence type="ECO:0000313" key="2">
    <source>
        <dbReference type="Proteomes" id="UP001177260"/>
    </source>
</evidence>
<protein>
    <submittedName>
        <fullName evidence="1">Uncharacterized protein</fullName>
    </submittedName>
</protein>
<name>A0ACC3BA55_9EURO</name>
<evidence type="ECO:0000313" key="1">
    <source>
        <dbReference type="EMBL" id="KAK1147410.1"/>
    </source>
</evidence>
<gene>
    <name evidence="1" type="ORF">N8T08_001492</name>
</gene>
<reference evidence="1 2" key="1">
    <citation type="journal article" date="2023" name="ACS Omega">
        <title>Identification of the Neoaspergillic Acid Biosynthesis Gene Cluster by Establishing an In Vitro CRISPR-Ribonucleoprotein Genetic System in Aspergillus melleus.</title>
        <authorList>
            <person name="Yuan B."/>
            <person name="Grau M.F."/>
            <person name="Murata R.M."/>
            <person name="Torok T."/>
            <person name="Venkateswaran K."/>
            <person name="Stajich J.E."/>
            <person name="Wang C.C.C."/>
        </authorList>
    </citation>
    <scope>NUCLEOTIDE SEQUENCE [LARGE SCALE GENOMIC DNA]</scope>
    <source>
        <strain evidence="1 2">IMV 1140</strain>
    </source>
</reference>
<organism evidence="1 2">
    <name type="scientific">Aspergillus melleus</name>
    <dbReference type="NCBI Taxonomy" id="138277"/>
    <lineage>
        <taxon>Eukaryota</taxon>
        <taxon>Fungi</taxon>
        <taxon>Dikarya</taxon>
        <taxon>Ascomycota</taxon>
        <taxon>Pezizomycotina</taxon>
        <taxon>Eurotiomycetes</taxon>
        <taxon>Eurotiomycetidae</taxon>
        <taxon>Eurotiales</taxon>
        <taxon>Aspergillaceae</taxon>
        <taxon>Aspergillus</taxon>
        <taxon>Aspergillus subgen. Circumdati</taxon>
    </lineage>
</organism>
<comment type="caution">
    <text evidence="1">The sequence shown here is derived from an EMBL/GenBank/DDBJ whole genome shotgun (WGS) entry which is preliminary data.</text>
</comment>
<proteinExistence type="predicted"/>